<feature type="region of interest" description="Disordered" evidence="1">
    <location>
        <begin position="1"/>
        <end position="96"/>
    </location>
</feature>
<evidence type="ECO:0000313" key="2">
    <source>
        <dbReference type="EMBL" id="KAK8568556.1"/>
    </source>
</evidence>
<organism evidence="2 3">
    <name type="scientific">Hibiscus sabdariffa</name>
    <name type="common">roselle</name>
    <dbReference type="NCBI Taxonomy" id="183260"/>
    <lineage>
        <taxon>Eukaryota</taxon>
        <taxon>Viridiplantae</taxon>
        <taxon>Streptophyta</taxon>
        <taxon>Embryophyta</taxon>
        <taxon>Tracheophyta</taxon>
        <taxon>Spermatophyta</taxon>
        <taxon>Magnoliopsida</taxon>
        <taxon>eudicotyledons</taxon>
        <taxon>Gunneridae</taxon>
        <taxon>Pentapetalae</taxon>
        <taxon>rosids</taxon>
        <taxon>malvids</taxon>
        <taxon>Malvales</taxon>
        <taxon>Malvaceae</taxon>
        <taxon>Malvoideae</taxon>
        <taxon>Hibiscus</taxon>
    </lineage>
</organism>
<feature type="compositionally biased region" description="Basic and acidic residues" evidence="1">
    <location>
        <begin position="80"/>
        <end position="96"/>
    </location>
</feature>
<evidence type="ECO:0000313" key="3">
    <source>
        <dbReference type="Proteomes" id="UP001472677"/>
    </source>
</evidence>
<evidence type="ECO:0000256" key="1">
    <source>
        <dbReference type="SAM" id="MobiDB-lite"/>
    </source>
</evidence>
<dbReference type="Proteomes" id="UP001472677">
    <property type="component" value="Unassembled WGS sequence"/>
</dbReference>
<dbReference type="EMBL" id="JBBPBM010000009">
    <property type="protein sequence ID" value="KAK8568556.1"/>
    <property type="molecule type" value="Genomic_DNA"/>
</dbReference>
<accession>A0ABR2F0S6</accession>
<protein>
    <submittedName>
        <fullName evidence="2">Uncharacterized protein</fullName>
    </submittedName>
</protein>
<feature type="compositionally biased region" description="Polar residues" evidence="1">
    <location>
        <begin position="14"/>
        <end position="25"/>
    </location>
</feature>
<comment type="caution">
    <text evidence="2">The sequence shown here is derived from an EMBL/GenBank/DDBJ whole genome shotgun (WGS) entry which is preliminary data.</text>
</comment>
<sequence>MDKQTAEPKPQVLTPPSEQLNNVLSSRRVIPLRVDHPPSRPPKLYPSPYLHEKPTPPLAATFKKPVTNGLTSGEVHLSGPKHEQQSDLRAKPENRW</sequence>
<keyword evidence="3" id="KW-1185">Reference proteome</keyword>
<name>A0ABR2F0S6_9ROSI</name>
<proteinExistence type="predicted"/>
<gene>
    <name evidence="2" type="ORF">V6N12_007104</name>
</gene>
<reference evidence="2 3" key="1">
    <citation type="journal article" date="2024" name="G3 (Bethesda)">
        <title>Genome assembly of Hibiscus sabdariffa L. provides insights into metabolisms of medicinal natural products.</title>
        <authorList>
            <person name="Kim T."/>
        </authorList>
    </citation>
    <scope>NUCLEOTIDE SEQUENCE [LARGE SCALE GENOMIC DNA]</scope>
    <source>
        <strain evidence="2">TK-2024</strain>
        <tissue evidence="2">Old leaves</tissue>
    </source>
</reference>